<evidence type="ECO:0000313" key="14">
    <source>
        <dbReference type="EMBL" id="AZT91111.1"/>
    </source>
</evidence>
<evidence type="ECO:0000256" key="5">
    <source>
        <dbReference type="ARBA" id="ARBA00022490"/>
    </source>
</evidence>
<dbReference type="AlphaFoldDB" id="A0A3T0D7I5"/>
<evidence type="ECO:0000256" key="8">
    <source>
        <dbReference type="ARBA" id="ARBA00022679"/>
    </source>
</evidence>
<dbReference type="Proteomes" id="UP000282930">
    <property type="component" value="Chromosome"/>
</dbReference>
<dbReference type="FunFam" id="3.40.50.2000:FF:000003">
    <property type="entry name" value="Alpha-1,4 glucan phosphorylase"/>
    <property type="match status" value="1"/>
</dbReference>
<organism evidence="14 15">
    <name type="scientific">Caldicellulosiruptor changbaiensis</name>
    <dbReference type="NCBI Taxonomy" id="1222016"/>
    <lineage>
        <taxon>Bacteria</taxon>
        <taxon>Bacillati</taxon>
        <taxon>Bacillota</taxon>
        <taxon>Bacillota incertae sedis</taxon>
        <taxon>Caldicellulosiruptorales</taxon>
        <taxon>Caldicellulosiruptoraceae</taxon>
        <taxon>Caldicellulosiruptor</taxon>
    </lineage>
</organism>
<evidence type="ECO:0000256" key="2">
    <source>
        <dbReference type="ARBA" id="ARBA00001933"/>
    </source>
</evidence>
<evidence type="ECO:0000256" key="7">
    <source>
        <dbReference type="ARBA" id="ARBA00022676"/>
    </source>
</evidence>
<evidence type="ECO:0000256" key="10">
    <source>
        <dbReference type="ARBA" id="ARBA00023277"/>
    </source>
</evidence>
<dbReference type="RefSeq" id="WP_127352454.1">
    <property type="nucleotide sequence ID" value="NZ_CP034791.1"/>
</dbReference>
<dbReference type="InterPro" id="IPR035090">
    <property type="entry name" value="Pyridoxal_P_attach_site"/>
</dbReference>
<evidence type="ECO:0000256" key="3">
    <source>
        <dbReference type="ARBA" id="ARBA00004496"/>
    </source>
</evidence>
<dbReference type="FunFam" id="3.40.50.2000:FF:000153">
    <property type="entry name" value="Alpha-1,4 glucan phosphorylase"/>
    <property type="match status" value="1"/>
</dbReference>
<protein>
    <recommendedName>
        <fullName evidence="13">Alpha-1,4 glucan phosphorylase</fullName>
        <ecNumber evidence="13">2.4.1.1</ecNumber>
    </recommendedName>
</protein>
<dbReference type="InterPro" id="IPR000811">
    <property type="entry name" value="Glyco_trans_35"/>
</dbReference>
<dbReference type="GO" id="GO:0008184">
    <property type="term" value="F:glycogen phosphorylase activity"/>
    <property type="evidence" value="ECO:0007669"/>
    <property type="project" value="InterPro"/>
</dbReference>
<dbReference type="InterPro" id="IPR011833">
    <property type="entry name" value="Glycg_phsphrylas"/>
</dbReference>
<dbReference type="GO" id="GO:0030170">
    <property type="term" value="F:pyridoxal phosphate binding"/>
    <property type="evidence" value="ECO:0007669"/>
    <property type="project" value="InterPro"/>
</dbReference>
<dbReference type="EC" id="2.4.1.1" evidence="13"/>
<gene>
    <name evidence="14" type="ORF">ELD05_10965</name>
</gene>
<comment type="subcellular location">
    <subcellularLocation>
        <location evidence="3">Cytoplasm</location>
    </subcellularLocation>
</comment>
<keyword evidence="10 13" id="KW-0119">Carbohydrate metabolism</keyword>
<keyword evidence="7 13" id="KW-0328">Glycosyltransferase</keyword>
<comment type="function">
    <text evidence="11">Phosphorylase is an important allosteric enzyme in carbohydrate metabolism. Enzymes from different sources differ in their regulatory mechanisms and in their natural substrates. However, all known phosphorylases share catalytic and structural properties.</text>
</comment>
<reference evidence="14 15" key="1">
    <citation type="submission" date="2018-12" db="EMBL/GenBank/DDBJ databases">
        <title>Genome sequence from the cellulolytic species, Caldicellulosiruptor changbaiensis.</title>
        <authorList>
            <person name="Blumer-Schuette S.E."/>
            <person name="Mendoza C."/>
        </authorList>
    </citation>
    <scope>NUCLEOTIDE SEQUENCE [LARGE SCALE GENOMIC DNA]</scope>
    <source>
        <strain evidence="14 15">CBS-Z</strain>
    </source>
</reference>
<dbReference type="NCBIfam" id="TIGR02093">
    <property type="entry name" value="P_ylase"/>
    <property type="match status" value="1"/>
</dbReference>
<sequence>MIGGIAGLSKDELKEKIKNDFQRKIISLFAIDPKEATTYQQYLALGEVIKEYSFERWLKTNKHYKQNDVKQVYYFSIEFLLGKLLVNNLINLGIRDVCKEALNELGLSLEEIEEAEREPGLGNGGLGRLAACFLDSMASMGLPGHGNGIRYRYGLFEQKIQNGYQVEVPDNWLSEEYVWEVKRSYRACVVKFGGTVRFDIVDGKLKAFHENYEPVWAIPYDIPIIGYGCNTVNTLRLWSAEPFENVFDFASFSRGDYIKAVEYRYMVQSITQVLYPDDTNEQNRILRLKQEYFFVSAGVQSIIRTFKKRGKPIYELPNYVMIQINDTHPALVIPELMRILIDEEGLGWEEAWEITTNTVAYTNHTIMAEALEKWPIDMVRTLLPRIYTIIEEINRRFCSEMLEKTNGDWQKVCNVAIIQDGQINMAHLAVIGSSSVNGVSKLHTEILKNEVLKCFYTLYPEKFNNKTNGITHRRWLVEANPDLARLISETLQTDRWIKEPMLMLKFKDFADDKLTQELCSNIKFNNKVKLAKYIKDKYNIVVDPRSIFDIQAKRLHAYKRQLLNALHILHLYNMLKENPSLDIYPRTFIFAAKAAPGYILAKKIIKLINSIAEKVNKDPDVKDKLKVVFLENYCVSLAEKIIPAADVSEQISTASKEASGTGNMKFMMNGAITLGTLDGANVEIKEAVGDENIVIFGLLAEEVLDYYKNGGYSSSQLYQKDLRIRKLIDQLIGNFFDVPKDEFMDIYNHLITYNDEYFVLKDFDSYHEAQMKIDKLYRDTRRWRKMMIINIGSSGIFSSDNTIQKYADEIWHIKRIEIPD</sequence>
<proteinExistence type="inferred from homology"/>
<dbReference type="Pfam" id="PF00343">
    <property type="entry name" value="Phosphorylase"/>
    <property type="match status" value="1"/>
</dbReference>
<evidence type="ECO:0000256" key="1">
    <source>
        <dbReference type="ARBA" id="ARBA00001275"/>
    </source>
</evidence>
<keyword evidence="15" id="KW-1185">Reference proteome</keyword>
<accession>A0A3T0D7I5</accession>
<dbReference type="KEGG" id="ccha:ELD05_10965"/>
<dbReference type="SUPFAM" id="SSF53756">
    <property type="entry name" value="UDP-Glycosyltransferase/glycogen phosphorylase"/>
    <property type="match status" value="1"/>
</dbReference>
<comment type="function">
    <text evidence="13">Allosteric enzyme that catalyzes the rate-limiting step in glycogen catabolism, the phosphorolytic cleavage of glycogen to produce glucose-1-phosphate, and plays a central role in maintaining cellular and organismal glucose homeostasis.</text>
</comment>
<comment type="catalytic activity">
    <reaction evidence="1 13">
        <text>[(1-&gt;4)-alpha-D-glucosyl](n) + phosphate = [(1-&gt;4)-alpha-D-glucosyl](n-1) + alpha-D-glucose 1-phosphate</text>
        <dbReference type="Rhea" id="RHEA:41732"/>
        <dbReference type="Rhea" id="RHEA-COMP:9584"/>
        <dbReference type="Rhea" id="RHEA-COMP:9586"/>
        <dbReference type="ChEBI" id="CHEBI:15444"/>
        <dbReference type="ChEBI" id="CHEBI:43474"/>
        <dbReference type="ChEBI" id="CHEBI:58601"/>
        <dbReference type="EC" id="2.4.1.1"/>
    </reaction>
</comment>
<dbReference type="GO" id="GO:0005737">
    <property type="term" value="C:cytoplasm"/>
    <property type="evidence" value="ECO:0007669"/>
    <property type="project" value="UniProtKB-SubCell"/>
</dbReference>
<feature type="modified residue" description="N6-(pyridoxal phosphate)lysine" evidence="12">
    <location>
        <position position="665"/>
    </location>
</feature>
<keyword evidence="5" id="KW-0963">Cytoplasm</keyword>
<dbReference type="Gene3D" id="3.40.50.2000">
    <property type="entry name" value="Glycogen Phosphorylase B"/>
    <property type="match status" value="2"/>
</dbReference>
<keyword evidence="6" id="KW-0021">Allosteric enzyme</keyword>
<evidence type="ECO:0000313" key="15">
    <source>
        <dbReference type="Proteomes" id="UP000282930"/>
    </source>
</evidence>
<dbReference type="GO" id="GO:0005980">
    <property type="term" value="P:glycogen catabolic process"/>
    <property type="evidence" value="ECO:0007669"/>
    <property type="project" value="TreeGrafter"/>
</dbReference>
<dbReference type="PROSITE" id="PS00102">
    <property type="entry name" value="PHOSPHORYLASE"/>
    <property type="match status" value="1"/>
</dbReference>
<comment type="similarity">
    <text evidence="4 13">Belongs to the glycogen phosphorylase family.</text>
</comment>
<dbReference type="PIRSF" id="PIRSF000460">
    <property type="entry name" value="Pprylas_GlgP"/>
    <property type="match status" value="1"/>
</dbReference>
<evidence type="ECO:0000256" key="9">
    <source>
        <dbReference type="ARBA" id="ARBA00022898"/>
    </source>
</evidence>
<evidence type="ECO:0000256" key="6">
    <source>
        <dbReference type="ARBA" id="ARBA00022533"/>
    </source>
</evidence>
<keyword evidence="9 12" id="KW-0663">Pyridoxal phosphate</keyword>
<dbReference type="PANTHER" id="PTHR11468:SF3">
    <property type="entry name" value="GLYCOGEN PHOSPHORYLASE, LIVER FORM"/>
    <property type="match status" value="1"/>
</dbReference>
<dbReference type="PANTHER" id="PTHR11468">
    <property type="entry name" value="GLYCOGEN PHOSPHORYLASE"/>
    <property type="match status" value="1"/>
</dbReference>
<keyword evidence="8 13" id="KW-0808">Transferase</keyword>
<evidence type="ECO:0000256" key="11">
    <source>
        <dbReference type="ARBA" id="ARBA00025174"/>
    </source>
</evidence>
<name>A0A3T0D7I5_9FIRM</name>
<evidence type="ECO:0000256" key="4">
    <source>
        <dbReference type="ARBA" id="ARBA00006047"/>
    </source>
</evidence>
<evidence type="ECO:0000256" key="12">
    <source>
        <dbReference type="PIRSR" id="PIRSR000460-1"/>
    </source>
</evidence>
<comment type="cofactor">
    <cofactor evidence="2 13">
        <name>pyridoxal 5'-phosphate</name>
        <dbReference type="ChEBI" id="CHEBI:597326"/>
    </cofactor>
</comment>
<evidence type="ECO:0000256" key="13">
    <source>
        <dbReference type="RuleBase" id="RU000587"/>
    </source>
</evidence>
<dbReference type="CDD" id="cd04300">
    <property type="entry name" value="GT35_Glycogen_Phosphorylase"/>
    <property type="match status" value="1"/>
</dbReference>
<dbReference type="EMBL" id="CP034791">
    <property type="protein sequence ID" value="AZT91111.1"/>
    <property type="molecule type" value="Genomic_DNA"/>
</dbReference>